<dbReference type="Pfam" id="PF23960">
    <property type="entry name" value="DUF7289"/>
    <property type="match status" value="1"/>
</dbReference>
<evidence type="ECO:0000313" key="3">
    <source>
        <dbReference type="EMBL" id="MFD1634610.1"/>
    </source>
</evidence>
<dbReference type="AlphaFoldDB" id="A0ABD6D0D6"/>
<gene>
    <name evidence="3" type="ORF">ACFSBJ_12835</name>
</gene>
<dbReference type="PANTHER" id="PTHR10579">
    <property type="entry name" value="CALCIUM-ACTIVATED CHLORIDE CHANNEL REGULATOR"/>
    <property type="match status" value="1"/>
</dbReference>
<dbReference type="InterPro" id="IPR002035">
    <property type="entry name" value="VWF_A"/>
</dbReference>
<dbReference type="InterPro" id="IPR036465">
    <property type="entry name" value="vWFA_dom_sf"/>
</dbReference>
<reference evidence="3 4" key="1">
    <citation type="journal article" date="2019" name="Int. J. Syst. Evol. Microbiol.">
        <title>The Global Catalogue of Microorganisms (GCM) 10K type strain sequencing project: providing services to taxonomists for standard genome sequencing and annotation.</title>
        <authorList>
            <consortium name="The Broad Institute Genomics Platform"/>
            <consortium name="The Broad Institute Genome Sequencing Center for Infectious Disease"/>
            <person name="Wu L."/>
            <person name="Ma J."/>
        </authorList>
    </citation>
    <scope>NUCLEOTIDE SEQUENCE [LARGE SCALE GENOMIC DNA]</scope>
    <source>
        <strain evidence="3 4">CGMCC 1.10594</strain>
    </source>
</reference>
<dbReference type="InterPro" id="IPR051266">
    <property type="entry name" value="CLCR"/>
</dbReference>
<protein>
    <submittedName>
        <fullName evidence="3">VWA domain-containing protein</fullName>
    </submittedName>
</protein>
<feature type="domain" description="VWFA" evidence="2">
    <location>
        <begin position="333"/>
        <end position="520"/>
    </location>
</feature>
<evidence type="ECO:0000256" key="1">
    <source>
        <dbReference type="SAM" id="Phobius"/>
    </source>
</evidence>
<dbReference type="Pfam" id="PF00092">
    <property type="entry name" value="VWA"/>
    <property type="match status" value="1"/>
</dbReference>
<proteinExistence type="predicted"/>
<dbReference type="PROSITE" id="PS50234">
    <property type="entry name" value="VWFA"/>
    <property type="match status" value="1"/>
</dbReference>
<name>A0ABD6D0D6_9EURY</name>
<sequence>MPPGLTRLDDRGVSEVVGYVLLIGVVTAGIVSILLLGGSLVDDIKGDIGDESTAVSLGSANERLSALSGTRVNSTRFQFRGENPSDVRVRSNASAGHIRLAINDGKCAATLPLSSIEYERGGGKGVIALQAGGRFTKTASGESSAVVEPPSLTATNGTIDITTYDLEGSVDDSTVRIRKNTSLSASQGLDAENQLRSGHPSCSRPDNATITVQSTYYRAWASYLEGETGVAVTTDAGNETARVHLDQNWLPRAANDSANQVVNLSDDSMASVISDGAPVSAPAYSYSSTTDNLQVDKGVGNNYTAIAVPLGNGTQSSYIRDVDGDTVYRQPLDVVFVIDESGSMANSAAGGGSKSAAAKRAAKNFTAEINTTTDRAAFVGFNYTGTYHRVDGSERYFTNDTARANATIDTYDDDGGTAINLGLDKANTVHDFGERPGTRKVVILLSDGKNSDASDDGPTVAQAERAGENNVTVFTIGFGEESDIDKQLLKDVASETGGEYRFADNATELNGIFRNILSNITSVSAIVHRPTTGQLSIGGQRIRPKLGYSNPNINRINGSYDINDPRYRGGFEFSASAADGNLINVSAVSYECKPGAYQLTDVFVTNSTTNRTYRRVRCTDVDNSTKQVVSPDEAEVFLDGASVSELPDDDETWYQSDLQNDTLAPYISGGELDLRSNEAIILFKYTTGGETSRIVLRYQIGLSKSQSAVDVFDVKTVAATVGD</sequence>
<dbReference type="CDD" id="cd00198">
    <property type="entry name" value="vWFA"/>
    <property type="match status" value="1"/>
</dbReference>
<feature type="transmembrane region" description="Helical" evidence="1">
    <location>
        <begin position="16"/>
        <end position="36"/>
    </location>
</feature>
<keyword evidence="4" id="KW-1185">Reference proteome</keyword>
<evidence type="ECO:0000259" key="2">
    <source>
        <dbReference type="PROSITE" id="PS50234"/>
    </source>
</evidence>
<accession>A0ABD6D0D6</accession>
<comment type="caution">
    <text evidence="3">The sequence shown here is derived from an EMBL/GenBank/DDBJ whole genome shotgun (WGS) entry which is preliminary data.</text>
</comment>
<dbReference type="SMART" id="SM00327">
    <property type="entry name" value="VWA"/>
    <property type="match status" value="1"/>
</dbReference>
<dbReference type="Proteomes" id="UP001597075">
    <property type="component" value="Unassembled WGS sequence"/>
</dbReference>
<dbReference type="PANTHER" id="PTHR10579:SF43">
    <property type="entry name" value="ZINC FINGER (C3HC4-TYPE RING FINGER) FAMILY PROTEIN"/>
    <property type="match status" value="1"/>
</dbReference>
<dbReference type="InterPro" id="IPR055713">
    <property type="entry name" value="DUF7289"/>
</dbReference>
<dbReference type="RefSeq" id="WP_256404850.1">
    <property type="nucleotide sequence ID" value="NZ_CP187151.1"/>
</dbReference>
<keyword evidence="1" id="KW-0472">Membrane</keyword>
<keyword evidence="1" id="KW-1133">Transmembrane helix</keyword>
<organism evidence="3 4">
    <name type="scientific">Haloplanus ruber</name>
    <dbReference type="NCBI Taxonomy" id="869892"/>
    <lineage>
        <taxon>Archaea</taxon>
        <taxon>Methanobacteriati</taxon>
        <taxon>Methanobacteriota</taxon>
        <taxon>Stenosarchaea group</taxon>
        <taxon>Halobacteria</taxon>
        <taxon>Halobacteriales</taxon>
        <taxon>Haloferacaceae</taxon>
        <taxon>Haloplanus</taxon>
    </lineage>
</organism>
<dbReference type="Gene3D" id="3.40.50.410">
    <property type="entry name" value="von Willebrand factor, type A domain"/>
    <property type="match status" value="1"/>
</dbReference>
<evidence type="ECO:0000313" key="4">
    <source>
        <dbReference type="Proteomes" id="UP001597075"/>
    </source>
</evidence>
<keyword evidence="1" id="KW-0812">Transmembrane</keyword>
<dbReference type="SUPFAM" id="SSF53300">
    <property type="entry name" value="vWA-like"/>
    <property type="match status" value="1"/>
</dbReference>
<dbReference type="EMBL" id="JBHUDL010000010">
    <property type="protein sequence ID" value="MFD1634610.1"/>
    <property type="molecule type" value="Genomic_DNA"/>
</dbReference>